<protein>
    <recommendedName>
        <fullName evidence="7">Xylanolytic transcriptional activator regulatory domain-containing protein</fullName>
    </recommendedName>
</protein>
<dbReference type="InterPro" id="IPR050815">
    <property type="entry name" value="TF_fung"/>
</dbReference>
<organism evidence="8 9">
    <name type="scientific">Metarhizium anisopliae BRIP 53293</name>
    <dbReference type="NCBI Taxonomy" id="1291518"/>
    <lineage>
        <taxon>Eukaryota</taxon>
        <taxon>Fungi</taxon>
        <taxon>Dikarya</taxon>
        <taxon>Ascomycota</taxon>
        <taxon>Pezizomycotina</taxon>
        <taxon>Sordariomycetes</taxon>
        <taxon>Hypocreomycetidae</taxon>
        <taxon>Hypocreales</taxon>
        <taxon>Clavicipitaceae</taxon>
        <taxon>Metarhizium</taxon>
    </lineage>
</organism>
<keyword evidence="9" id="KW-1185">Reference proteome</keyword>
<feature type="domain" description="Xylanolytic transcriptional activator regulatory" evidence="7">
    <location>
        <begin position="193"/>
        <end position="410"/>
    </location>
</feature>
<dbReference type="GO" id="GO:0005634">
    <property type="term" value="C:nucleus"/>
    <property type="evidence" value="ECO:0007669"/>
    <property type="project" value="UniProtKB-SubCell"/>
</dbReference>
<evidence type="ECO:0000256" key="4">
    <source>
        <dbReference type="ARBA" id="ARBA00023163"/>
    </source>
</evidence>
<keyword evidence="2" id="KW-0479">Metal-binding</keyword>
<name>A0A0D9NKX3_METAN</name>
<gene>
    <name evidence="8" type="ORF">H634G_10039</name>
</gene>
<reference evidence="9" key="1">
    <citation type="journal article" date="2014" name="BMC Genomics">
        <title>The genome sequence of the biocontrol fungus Metarhizium anisopliae and comparative genomics of Metarhizium species.</title>
        <authorList>
            <person name="Pattemore J.A."/>
            <person name="Hane J.K."/>
            <person name="Williams A.H."/>
            <person name="Wilson B.A."/>
            <person name="Stodart B.J."/>
            <person name="Ash G.J."/>
        </authorList>
    </citation>
    <scope>NUCLEOTIDE SEQUENCE [LARGE SCALE GENOMIC DNA]</scope>
    <source>
        <strain evidence="9">BRIP 53293</strain>
    </source>
</reference>
<dbReference type="GO" id="GO:0008270">
    <property type="term" value="F:zinc ion binding"/>
    <property type="evidence" value="ECO:0007669"/>
    <property type="project" value="InterPro"/>
</dbReference>
<dbReference type="GO" id="GO:0000981">
    <property type="term" value="F:DNA-binding transcription factor activity, RNA polymerase II-specific"/>
    <property type="evidence" value="ECO:0007669"/>
    <property type="project" value="InterPro"/>
</dbReference>
<evidence type="ECO:0000256" key="3">
    <source>
        <dbReference type="ARBA" id="ARBA00023015"/>
    </source>
</evidence>
<dbReference type="STRING" id="1291518.A0A0D9NKX3"/>
<keyword evidence="3" id="KW-0805">Transcription regulation</keyword>
<dbReference type="GO" id="GO:0006351">
    <property type="term" value="P:DNA-templated transcription"/>
    <property type="evidence" value="ECO:0007669"/>
    <property type="project" value="InterPro"/>
</dbReference>
<feature type="region of interest" description="Disordered" evidence="6">
    <location>
        <begin position="758"/>
        <end position="778"/>
    </location>
</feature>
<evidence type="ECO:0000256" key="1">
    <source>
        <dbReference type="ARBA" id="ARBA00004123"/>
    </source>
</evidence>
<evidence type="ECO:0000313" key="8">
    <source>
        <dbReference type="EMBL" id="KJK74727.1"/>
    </source>
</evidence>
<dbReference type="PANTHER" id="PTHR47338:SF23">
    <property type="entry name" value="ZN(II)2CYS6 TRANSCRIPTION FACTOR (EUROFUNG)"/>
    <property type="match status" value="1"/>
</dbReference>
<dbReference type="GO" id="GO:0003677">
    <property type="term" value="F:DNA binding"/>
    <property type="evidence" value="ECO:0007669"/>
    <property type="project" value="InterPro"/>
</dbReference>
<dbReference type="Proteomes" id="UP000054544">
    <property type="component" value="Unassembled WGS sequence"/>
</dbReference>
<evidence type="ECO:0000256" key="6">
    <source>
        <dbReference type="SAM" id="MobiDB-lite"/>
    </source>
</evidence>
<dbReference type="InterPro" id="IPR007219">
    <property type="entry name" value="XnlR_reg_dom"/>
</dbReference>
<dbReference type="OrthoDB" id="4456959at2759"/>
<evidence type="ECO:0000256" key="2">
    <source>
        <dbReference type="ARBA" id="ARBA00022723"/>
    </source>
</evidence>
<keyword evidence="4" id="KW-0804">Transcription</keyword>
<dbReference type="Pfam" id="PF04082">
    <property type="entry name" value="Fungal_trans"/>
    <property type="match status" value="1"/>
</dbReference>
<feature type="region of interest" description="Disordered" evidence="6">
    <location>
        <begin position="134"/>
        <end position="157"/>
    </location>
</feature>
<dbReference type="PANTHER" id="PTHR47338">
    <property type="entry name" value="ZN(II)2CYS6 TRANSCRIPTION FACTOR (EUROFUNG)-RELATED"/>
    <property type="match status" value="1"/>
</dbReference>
<sequence length="778" mass="86386">MAATTEAAPLDMEAEDSFALHARNDVPNQEETSAVTRGDWVLIQVLGVDCVYEDRRLKGGIKTGVIERLNQRIDTIENMFLGQGILLQQLWQARDAAAPILPSSTGRAADSFVTYTEKLKRSFCSMANNLVVSGDGSEEERGADQPPSAIGSKRKRTSHDVFVPVEGPQERATAGAVDMCQQIPPSRELETILDMYFKYVHPWVPVLHAATFLRRVRDPNRPAGVSLLVQAIVAVASHFLHNPGDADSEEQQEQQQEARQYASLCRQNVITSAIESNAKESIQALILVTFDSMKRGLSSSPWSLVAIISRKIDALQLYSEEPMRREGFSDYFSRPAPNLEAAHAWLEVEERRRVFWAAFLMDRFCSITSGAAPGIPSKNIRRRLPCDGYRWEQDLRVETSFFKTHEQGADETDAQEPEPPFPPAYADTEQPSGIGGLAYTIEASESLFLVTKFHARHPVELNKASQLSSWLNKFRHLDSRLLQWELCLTHRWRDVRVVDGYIDPNLALAHMTHNAAIIVLHRRLAYPPASSRAWLSALVSAASREACVMAAIKMNRIANRYLDASDGIPPHQFVFCLYIAGELFLSQAAHQSVPPADEVGTIMAALDEISRRLHRGRHDTQQDTQDENPAAKFARRLRDLRNDGLKQSSTEIWSAKTPTPAGGSFSDLQFMSPFGEMPTMLPQCAISPSSGMSWLGMAGLDGGGSPEFLGDNTLARTHSLLPNARMASTLARTTGGAAESPDGFDLMAELRKLEHRAREHDRRLIEGDASQQKKAHDS</sequence>
<dbReference type="EMBL" id="KE384755">
    <property type="protein sequence ID" value="KJK74727.1"/>
    <property type="molecule type" value="Genomic_DNA"/>
</dbReference>
<dbReference type="AlphaFoldDB" id="A0A0D9NKX3"/>
<proteinExistence type="predicted"/>
<dbReference type="CDD" id="cd12148">
    <property type="entry name" value="fungal_TF_MHR"/>
    <property type="match status" value="1"/>
</dbReference>
<accession>A0A0D9NKX3</accession>
<comment type="subcellular location">
    <subcellularLocation>
        <location evidence="1">Nucleus</location>
    </subcellularLocation>
</comment>
<evidence type="ECO:0000256" key="5">
    <source>
        <dbReference type="ARBA" id="ARBA00023242"/>
    </source>
</evidence>
<evidence type="ECO:0000259" key="7">
    <source>
        <dbReference type="Pfam" id="PF04082"/>
    </source>
</evidence>
<evidence type="ECO:0000313" key="9">
    <source>
        <dbReference type="Proteomes" id="UP000054544"/>
    </source>
</evidence>
<keyword evidence="5" id="KW-0539">Nucleus</keyword>